<feature type="chain" id="PRO_5015606199" description="Secreted protein" evidence="1">
    <location>
        <begin position="20"/>
        <end position="148"/>
    </location>
</feature>
<organism evidence="2 3">
    <name type="scientific">Tuber borchii</name>
    <name type="common">White truffle</name>
    <dbReference type="NCBI Taxonomy" id="42251"/>
    <lineage>
        <taxon>Eukaryota</taxon>
        <taxon>Fungi</taxon>
        <taxon>Dikarya</taxon>
        <taxon>Ascomycota</taxon>
        <taxon>Pezizomycotina</taxon>
        <taxon>Pezizomycetes</taxon>
        <taxon>Pezizales</taxon>
        <taxon>Tuberaceae</taxon>
        <taxon>Tuber</taxon>
    </lineage>
</organism>
<evidence type="ECO:0000313" key="2">
    <source>
        <dbReference type="EMBL" id="PUU81305.1"/>
    </source>
</evidence>
<evidence type="ECO:0000256" key="1">
    <source>
        <dbReference type="SAM" id="SignalP"/>
    </source>
</evidence>
<feature type="signal peptide" evidence="1">
    <location>
        <begin position="1"/>
        <end position="19"/>
    </location>
</feature>
<protein>
    <recommendedName>
        <fullName evidence="4">Secreted protein</fullName>
    </recommendedName>
</protein>
<keyword evidence="1" id="KW-0732">Signal</keyword>
<accession>A0A2T7A0U8</accession>
<dbReference type="EMBL" id="NESQ01000047">
    <property type="protein sequence ID" value="PUU81305.1"/>
    <property type="molecule type" value="Genomic_DNA"/>
</dbReference>
<gene>
    <name evidence="2" type="ORF">B9Z19DRAFT_627147</name>
</gene>
<comment type="caution">
    <text evidence="2">The sequence shown here is derived from an EMBL/GenBank/DDBJ whole genome shotgun (WGS) entry which is preliminary data.</text>
</comment>
<dbReference type="AlphaFoldDB" id="A0A2T7A0U8"/>
<proteinExistence type="predicted"/>
<evidence type="ECO:0008006" key="4">
    <source>
        <dbReference type="Google" id="ProtNLM"/>
    </source>
</evidence>
<reference evidence="2 3" key="1">
    <citation type="submission" date="2017-04" db="EMBL/GenBank/DDBJ databases">
        <title>Draft genome sequence of Tuber borchii Vittad., a whitish edible truffle.</title>
        <authorList>
            <consortium name="DOE Joint Genome Institute"/>
            <person name="Murat C."/>
            <person name="Kuo A."/>
            <person name="Barry K.W."/>
            <person name="Clum A."/>
            <person name="Dockter R.B."/>
            <person name="Fauchery L."/>
            <person name="Iotti M."/>
            <person name="Kohler A."/>
            <person name="Labutti K."/>
            <person name="Lindquist E.A."/>
            <person name="Lipzen A."/>
            <person name="Ohm R.A."/>
            <person name="Wang M."/>
            <person name="Grigoriev I.V."/>
            <person name="Zambonelli A."/>
            <person name="Martin F.M."/>
        </authorList>
    </citation>
    <scope>NUCLEOTIDE SEQUENCE [LARGE SCALE GENOMIC DNA]</scope>
    <source>
        <strain evidence="2 3">Tbo3840</strain>
    </source>
</reference>
<keyword evidence="3" id="KW-1185">Reference proteome</keyword>
<name>A0A2T7A0U8_TUBBO</name>
<evidence type="ECO:0000313" key="3">
    <source>
        <dbReference type="Proteomes" id="UP000244722"/>
    </source>
</evidence>
<sequence length="148" mass="16517">MQLGSLLLPLLPLLKNAEALFGLMFTWLPVYPSLSTDSKPYSLAVRYGTLPMPVCLARLPVMVGQHRHQPEGRYCGSPRGTRAARRVGKTFPLSTASILAHPIVWEEEKSAQRTGAFEANEMLYRMNPVMIGTTITNNNKQRKSSVYI</sequence>
<dbReference type="Proteomes" id="UP000244722">
    <property type="component" value="Unassembled WGS sequence"/>
</dbReference>